<feature type="transmembrane region" description="Helical" evidence="8">
    <location>
        <begin position="242"/>
        <end position="266"/>
    </location>
</feature>
<dbReference type="OrthoDB" id="9768329at2"/>
<feature type="domain" description="NADH:quinone oxidoreductase/Mrp antiporter transmembrane" evidence="9">
    <location>
        <begin position="126"/>
        <end position="417"/>
    </location>
</feature>
<gene>
    <name evidence="10" type="ORF">SAMN05216381_1123</name>
</gene>
<comment type="subcellular location">
    <subcellularLocation>
        <location evidence="1">Cell membrane</location>
        <topology evidence="1">Multi-pass membrane protein</topology>
    </subcellularLocation>
    <subcellularLocation>
        <location evidence="7">Membrane</location>
        <topology evidence="7">Multi-pass membrane protein</topology>
    </subcellularLocation>
</comment>
<feature type="transmembrane region" description="Helical" evidence="8">
    <location>
        <begin position="203"/>
        <end position="230"/>
    </location>
</feature>
<feature type="transmembrane region" description="Helical" evidence="8">
    <location>
        <begin position="455"/>
        <end position="475"/>
    </location>
</feature>
<accession>A0A1G7JH72</accession>
<dbReference type="AlphaFoldDB" id="A0A1G7JH72"/>
<reference evidence="10 11" key="1">
    <citation type="submission" date="2016-10" db="EMBL/GenBank/DDBJ databases">
        <authorList>
            <person name="de Groot N.N."/>
        </authorList>
    </citation>
    <scope>NUCLEOTIDE SEQUENCE [LARGE SCALE GENOMIC DNA]</scope>
    <source>
        <strain evidence="10 11">LMG 25475</strain>
    </source>
</reference>
<comment type="similarity">
    <text evidence="2">Belongs to the CPA3 antiporters (TC 2.A.63) subunit D family.</text>
</comment>
<protein>
    <submittedName>
        <fullName evidence="10">Multisubunit potassium/proton antiporter, PhaD subunit</fullName>
    </submittedName>
</protein>
<keyword evidence="6 8" id="KW-0472">Membrane</keyword>
<dbReference type="STRING" id="640205.SAMN05216381_1123"/>
<evidence type="ECO:0000256" key="7">
    <source>
        <dbReference type="RuleBase" id="RU000320"/>
    </source>
</evidence>
<feature type="transmembrane region" description="Helical" evidence="8">
    <location>
        <begin position="70"/>
        <end position="96"/>
    </location>
</feature>
<dbReference type="GO" id="GO:0008137">
    <property type="term" value="F:NADH dehydrogenase (ubiquinone) activity"/>
    <property type="evidence" value="ECO:0007669"/>
    <property type="project" value="InterPro"/>
</dbReference>
<keyword evidence="3" id="KW-1003">Cell membrane</keyword>
<evidence type="ECO:0000313" key="10">
    <source>
        <dbReference type="EMBL" id="SDF24258.1"/>
    </source>
</evidence>
<feature type="transmembrane region" description="Helical" evidence="8">
    <location>
        <begin position="303"/>
        <end position="322"/>
    </location>
</feature>
<dbReference type="InterPro" id="IPR003918">
    <property type="entry name" value="NADH_UbQ_OxRdtase"/>
</dbReference>
<evidence type="ECO:0000256" key="2">
    <source>
        <dbReference type="ARBA" id="ARBA00005346"/>
    </source>
</evidence>
<feature type="transmembrane region" description="Helical" evidence="8">
    <location>
        <begin position="415"/>
        <end position="435"/>
    </location>
</feature>
<evidence type="ECO:0000259" key="9">
    <source>
        <dbReference type="Pfam" id="PF00361"/>
    </source>
</evidence>
<dbReference type="PANTHER" id="PTHR42703">
    <property type="entry name" value="NADH DEHYDROGENASE"/>
    <property type="match status" value="1"/>
</dbReference>
<keyword evidence="4 7" id="KW-0812">Transmembrane</keyword>
<dbReference type="InterPro" id="IPR001750">
    <property type="entry name" value="ND/Mrp_TM"/>
</dbReference>
<feature type="transmembrane region" description="Helical" evidence="8">
    <location>
        <begin position="6"/>
        <end position="25"/>
    </location>
</feature>
<sequence length="504" mass="53800">MNHGVILPILLPLFAGSLLLILSRLSMTGKRWISMCSTLALLPLSVWLLLQANTGVLHVYALGNWQAPFGIVLVLDRLAALMLVVTAVLATFAALYAIRGDDERGPNFHALLQFQLLGINGAFLTGDLFNLFVFFEILLIASYSLLVYGGGPKRVKAGMHYVVLNLVASSLFLIGVGTLYGLLGTLNMADLAVKIAAADVERQPLIAAAGYLLLIVFGLKGAILPLYFWLPSAYASATAPVAALFAIMTKVGLYAVIRVFTLMFGSEAGGLAHLVDELLWPLAMLTLAVGAAGALAMRSLERVIGYLVIVSVGTLLAGVAIATPESLAAALFYLVHSTWVCGGLFLLADVVARQRGELRGRLRGRLREGPRLLQPLLLGSLFFMAAISVAGLPPFSGFLGKLMLLRSAQTGEQMLVLWPVVLIAGLVMVIALGRAGSTLFWRSAPESAADAESDWVRILVVIGLLAFSPLLVVAAQPVQEYMQATAQQLLNLQPYLQIVRGGEA</sequence>
<dbReference type="InterPro" id="IPR050586">
    <property type="entry name" value="CPA3_Na-H_Antiporter_D"/>
</dbReference>
<dbReference type="PANTHER" id="PTHR42703:SF1">
    <property type="entry name" value="NA(+)_H(+) ANTIPORTER SUBUNIT D1"/>
    <property type="match status" value="1"/>
</dbReference>
<evidence type="ECO:0000256" key="1">
    <source>
        <dbReference type="ARBA" id="ARBA00004651"/>
    </source>
</evidence>
<organism evidence="10 11">
    <name type="scientific">Phytopseudomonas seleniipraecipitans</name>
    <dbReference type="NCBI Taxonomy" id="640205"/>
    <lineage>
        <taxon>Bacteria</taxon>
        <taxon>Pseudomonadati</taxon>
        <taxon>Pseudomonadota</taxon>
        <taxon>Gammaproteobacteria</taxon>
        <taxon>Pseudomonadales</taxon>
        <taxon>Pseudomonadaceae</taxon>
        <taxon>Phytopseudomonas</taxon>
    </lineage>
</organism>
<evidence type="ECO:0000256" key="4">
    <source>
        <dbReference type="ARBA" id="ARBA00022692"/>
    </source>
</evidence>
<dbReference type="Proteomes" id="UP000243378">
    <property type="component" value="Unassembled WGS sequence"/>
</dbReference>
<feature type="transmembrane region" description="Helical" evidence="8">
    <location>
        <begin position="108"/>
        <end position="125"/>
    </location>
</feature>
<evidence type="ECO:0000256" key="8">
    <source>
        <dbReference type="SAM" id="Phobius"/>
    </source>
</evidence>
<feature type="transmembrane region" description="Helical" evidence="8">
    <location>
        <begin position="278"/>
        <end position="296"/>
    </location>
</feature>
<dbReference type="NCBIfam" id="NF009309">
    <property type="entry name" value="PRK12666.1"/>
    <property type="match status" value="1"/>
</dbReference>
<feature type="transmembrane region" description="Helical" evidence="8">
    <location>
        <begin position="328"/>
        <end position="351"/>
    </location>
</feature>
<proteinExistence type="inferred from homology"/>
<feature type="transmembrane region" description="Helical" evidence="8">
    <location>
        <begin position="131"/>
        <end position="149"/>
    </location>
</feature>
<dbReference type="RefSeq" id="WP_092365680.1">
    <property type="nucleotide sequence ID" value="NZ_FNBM01000002.1"/>
</dbReference>
<keyword evidence="5 8" id="KW-1133">Transmembrane helix</keyword>
<evidence type="ECO:0000256" key="5">
    <source>
        <dbReference type="ARBA" id="ARBA00022989"/>
    </source>
</evidence>
<feature type="transmembrane region" description="Helical" evidence="8">
    <location>
        <begin position="372"/>
        <end position="395"/>
    </location>
</feature>
<name>A0A1G7JH72_9GAMM</name>
<evidence type="ECO:0000256" key="6">
    <source>
        <dbReference type="ARBA" id="ARBA00023136"/>
    </source>
</evidence>
<dbReference type="GO" id="GO:0005886">
    <property type="term" value="C:plasma membrane"/>
    <property type="evidence" value="ECO:0007669"/>
    <property type="project" value="UniProtKB-SubCell"/>
</dbReference>
<feature type="transmembrane region" description="Helical" evidence="8">
    <location>
        <begin position="32"/>
        <end position="50"/>
    </location>
</feature>
<evidence type="ECO:0000256" key="3">
    <source>
        <dbReference type="ARBA" id="ARBA00022475"/>
    </source>
</evidence>
<dbReference type="EMBL" id="FNBM01000002">
    <property type="protein sequence ID" value="SDF24258.1"/>
    <property type="molecule type" value="Genomic_DNA"/>
</dbReference>
<feature type="transmembrane region" description="Helical" evidence="8">
    <location>
        <begin position="161"/>
        <end position="183"/>
    </location>
</feature>
<evidence type="ECO:0000313" key="11">
    <source>
        <dbReference type="Proteomes" id="UP000243378"/>
    </source>
</evidence>
<dbReference type="Pfam" id="PF00361">
    <property type="entry name" value="Proton_antipo_M"/>
    <property type="match status" value="1"/>
</dbReference>
<dbReference type="GO" id="GO:0042773">
    <property type="term" value="P:ATP synthesis coupled electron transport"/>
    <property type="evidence" value="ECO:0007669"/>
    <property type="project" value="InterPro"/>
</dbReference>
<dbReference type="PRINTS" id="PR01437">
    <property type="entry name" value="NUOXDRDTASE4"/>
</dbReference>